<gene>
    <name evidence="1" type="ORF">TKK_002032</name>
</gene>
<accession>A0ABD2XKE5</accession>
<proteinExistence type="predicted"/>
<evidence type="ECO:0000313" key="2">
    <source>
        <dbReference type="Proteomes" id="UP001627154"/>
    </source>
</evidence>
<keyword evidence="2" id="KW-1185">Reference proteome</keyword>
<name>A0ABD2XKE5_9HYME</name>
<reference evidence="1 2" key="1">
    <citation type="journal article" date="2024" name="bioRxiv">
        <title>A reference genome for Trichogramma kaykai: A tiny desert-dwelling parasitoid wasp with competing sex-ratio distorters.</title>
        <authorList>
            <person name="Culotta J."/>
            <person name="Lindsey A.R."/>
        </authorList>
    </citation>
    <scope>NUCLEOTIDE SEQUENCE [LARGE SCALE GENOMIC DNA]</scope>
    <source>
        <strain evidence="1 2">KSX58</strain>
    </source>
</reference>
<dbReference type="Proteomes" id="UP001627154">
    <property type="component" value="Unassembled WGS sequence"/>
</dbReference>
<evidence type="ECO:0000313" key="1">
    <source>
        <dbReference type="EMBL" id="KAL3405670.1"/>
    </source>
</evidence>
<dbReference type="AlphaFoldDB" id="A0ABD2XKE5"/>
<comment type="caution">
    <text evidence="1">The sequence shown here is derived from an EMBL/GenBank/DDBJ whole genome shotgun (WGS) entry which is preliminary data.</text>
</comment>
<sequence length="108" mass="12488">MSESLLVDSVDVDETVLLHLPAVLKKSLEPMADYFKDKKQLLHEQLLNANVTLYSLSEDKRVDLKDIHKKIIYYQKALKNEKNKGETLDSVSVDRMNSLRNEIKELCL</sequence>
<dbReference type="EMBL" id="JBJJXI010000020">
    <property type="protein sequence ID" value="KAL3405670.1"/>
    <property type="molecule type" value="Genomic_DNA"/>
</dbReference>
<protein>
    <submittedName>
        <fullName evidence="1">Uncharacterized protein</fullName>
    </submittedName>
</protein>
<organism evidence="1 2">
    <name type="scientific">Trichogramma kaykai</name>
    <dbReference type="NCBI Taxonomy" id="54128"/>
    <lineage>
        <taxon>Eukaryota</taxon>
        <taxon>Metazoa</taxon>
        <taxon>Ecdysozoa</taxon>
        <taxon>Arthropoda</taxon>
        <taxon>Hexapoda</taxon>
        <taxon>Insecta</taxon>
        <taxon>Pterygota</taxon>
        <taxon>Neoptera</taxon>
        <taxon>Endopterygota</taxon>
        <taxon>Hymenoptera</taxon>
        <taxon>Apocrita</taxon>
        <taxon>Proctotrupomorpha</taxon>
        <taxon>Chalcidoidea</taxon>
        <taxon>Trichogrammatidae</taxon>
        <taxon>Trichogramma</taxon>
    </lineage>
</organism>